<dbReference type="Pfam" id="PF13456">
    <property type="entry name" value="RVT_3"/>
    <property type="match status" value="1"/>
</dbReference>
<dbReference type="EMBL" id="CP126664">
    <property type="protein sequence ID" value="WKA07961.1"/>
    <property type="molecule type" value="Genomic_DNA"/>
</dbReference>
<dbReference type="Gene3D" id="3.30.420.10">
    <property type="entry name" value="Ribonuclease H-like superfamily/Ribonuclease H"/>
    <property type="match status" value="1"/>
</dbReference>
<evidence type="ECO:0000313" key="4">
    <source>
        <dbReference type="Proteomes" id="UP001227230"/>
    </source>
</evidence>
<name>A0ABY9DM68_VITVI</name>
<dbReference type="PANTHER" id="PTHR47723">
    <property type="entry name" value="OS05G0353850 PROTEIN"/>
    <property type="match status" value="1"/>
</dbReference>
<protein>
    <submittedName>
        <fullName evidence="3">Uncharacterized protein</fullName>
    </submittedName>
</protein>
<dbReference type="SUPFAM" id="SSF53098">
    <property type="entry name" value="Ribonuclease H-like"/>
    <property type="match status" value="1"/>
</dbReference>
<dbReference type="PANTHER" id="PTHR47723:SF19">
    <property type="entry name" value="POLYNUCLEOTIDYL TRANSFERASE, RIBONUCLEASE H-LIKE SUPERFAMILY PROTEIN"/>
    <property type="match status" value="1"/>
</dbReference>
<sequence length="373" mass="42029">MARDADLILSIPLPMSSREDQISWSFDARGEYTARSGYGALRCFRQSAALVASDVDSNFVWAQLWKVTTPPKFLNFAWRAARNCLPTRFALTIRHVDTPMCCPICRSEPETTLHALIECVAARDVWDESGLAMLQGNFGSFVDWLATMFAYCDSVVFAKYLAVCWGLWWRRNDIVWNGKIRHSQQVVNGCFTMLESWFHANETLATAVIVPSYSSKWQKPDYGWIKINVDGAVFPDKGAIGAIFRDHQGRFMGDFAKPFPHQTLPEVVEALGVHEVLSWIHERSRSKIVVETDCLRVVQAIQHKSCPNTSFGFIIADCLDVLQHLVDVQVVYARRSANSAAHCLAKGVGSFTSLHIWGYTPPQCILSCLHYDV</sequence>
<evidence type="ECO:0000313" key="3">
    <source>
        <dbReference type="EMBL" id="WKA07961.1"/>
    </source>
</evidence>
<proteinExistence type="predicted"/>
<evidence type="ECO:0000259" key="1">
    <source>
        <dbReference type="Pfam" id="PF13456"/>
    </source>
</evidence>
<dbReference type="InterPro" id="IPR002156">
    <property type="entry name" value="RNaseH_domain"/>
</dbReference>
<dbReference type="InterPro" id="IPR036397">
    <property type="entry name" value="RNaseH_sf"/>
</dbReference>
<gene>
    <name evidence="3" type="ORF">VitviT2T_025729</name>
</gene>
<dbReference type="Pfam" id="PF13966">
    <property type="entry name" value="zf-RVT"/>
    <property type="match status" value="1"/>
</dbReference>
<dbReference type="InterPro" id="IPR053151">
    <property type="entry name" value="RNase_H-like"/>
</dbReference>
<dbReference type="InterPro" id="IPR026960">
    <property type="entry name" value="RVT-Znf"/>
</dbReference>
<dbReference type="InterPro" id="IPR044730">
    <property type="entry name" value="RNase_H-like_dom_plant"/>
</dbReference>
<dbReference type="InterPro" id="IPR012337">
    <property type="entry name" value="RNaseH-like_sf"/>
</dbReference>
<evidence type="ECO:0000259" key="2">
    <source>
        <dbReference type="Pfam" id="PF13966"/>
    </source>
</evidence>
<keyword evidence="4" id="KW-1185">Reference proteome</keyword>
<feature type="domain" description="Reverse transcriptase zinc-binding" evidence="2">
    <location>
        <begin position="56"/>
        <end position="126"/>
    </location>
</feature>
<reference evidence="3 4" key="1">
    <citation type="journal article" date="2023" name="Hortic Res">
        <title>The complete reference genome for grapevine (Vitis vinifera L.) genetics and breeding.</title>
        <authorList>
            <person name="Shi X."/>
            <person name="Cao S."/>
            <person name="Wang X."/>
            <person name="Huang S."/>
            <person name="Wang Y."/>
            <person name="Liu Z."/>
            <person name="Liu W."/>
            <person name="Leng X."/>
            <person name="Peng Y."/>
            <person name="Wang N."/>
            <person name="Wang Y."/>
            <person name="Ma Z."/>
            <person name="Xu X."/>
            <person name="Zhang F."/>
            <person name="Xue H."/>
            <person name="Zhong H."/>
            <person name="Wang Y."/>
            <person name="Zhang K."/>
            <person name="Velt A."/>
            <person name="Avia K."/>
            <person name="Holtgrawe D."/>
            <person name="Grimplet J."/>
            <person name="Matus J.T."/>
            <person name="Ware D."/>
            <person name="Wu X."/>
            <person name="Wang H."/>
            <person name="Liu C."/>
            <person name="Fang Y."/>
            <person name="Rustenholz C."/>
            <person name="Cheng Z."/>
            <person name="Xiao H."/>
            <person name="Zhou Y."/>
        </authorList>
    </citation>
    <scope>NUCLEOTIDE SEQUENCE [LARGE SCALE GENOMIC DNA]</scope>
    <source>
        <strain evidence="4">cv. Pinot noir / PN40024</strain>
        <tissue evidence="3">Leaf</tissue>
    </source>
</reference>
<accession>A0ABY9DM68</accession>
<dbReference type="Proteomes" id="UP001227230">
    <property type="component" value="Chromosome 17"/>
</dbReference>
<dbReference type="CDD" id="cd06222">
    <property type="entry name" value="RNase_H_like"/>
    <property type="match status" value="1"/>
</dbReference>
<feature type="domain" description="RNase H type-1" evidence="1">
    <location>
        <begin position="228"/>
        <end position="346"/>
    </location>
</feature>
<organism evidence="3 4">
    <name type="scientific">Vitis vinifera</name>
    <name type="common">Grape</name>
    <dbReference type="NCBI Taxonomy" id="29760"/>
    <lineage>
        <taxon>Eukaryota</taxon>
        <taxon>Viridiplantae</taxon>
        <taxon>Streptophyta</taxon>
        <taxon>Embryophyta</taxon>
        <taxon>Tracheophyta</taxon>
        <taxon>Spermatophyta</taxon>
        <taxon>Magnoliopsida</taxon>
        <taxon>eudicotyledons</taxon>
        <taxon>Gunneridae</taxon>
        <taxon>Pentapetalae</taxon>
        <taxon>rosids</taxon>
        <taxon>Vitales</taxon>
        <taxon>Vitaceae</taxon>
        <taxon>Viteae</taxon>
        <taxon>Vitis</taxon>
    </lineage>
</organism>